<dbReference type="GO" id="GO:0008757">
    <property type="term" value="F:S-adenosylmethionine-dependent methyltransferase activity"/>
    <property type="evidence" value="ECO:0007669"/>
    <property type="project" value="InterPro"/>
</dbReference>
<feature type="non-terminal residue" evidence="2">
    <location>
        <position position="1"/>
    </location>
</feature>
<feature type="domain" description="CheR-type methyltransferase" evidence="1">
    <location>
        <begin position="48"/>
        <end position="247"/>
    </location>
</feature>
<protein>
    <recommendedName>
        <fullName evidence="1">CheR-type methyltransferase domain-containing protein</fullName>
    </recommendedName>
</protein>
<dbReference type="AlphaFoldDB" id="X1B971"/>
<organism evidence="2">
    <name type="scientific">marine sediment metagenome</name>
    <dbReference type="NCBI Taxonomy" id="412755"/>
    <lineage>
        <taxon>unclassified sequences</taxon>
        <taxon>metagenomes</taxon>
        <taxon>ecological metagenomes</taxon>
    </lineage>
</organism>
<dbReference type="PRINTS" id="PR00996">
    <property type="entry name" value="CHERMTFRASE"/>
</dbReference>
<dbReference type="InterPro" id="IPR050903">
    <property type="entry name" value="Bact_Chemotaxis_MeTrfase"/>
</dbReference>
<gene>
    <name evidence="2" type="ORF">S01H4_44467</name>
</gene>
<dbReference type="Pfam" id="PF01739">
    <property type="entry name" value="CheR"/>
    <property type="match status" value="1"/>
</dbReference>
<dbReference type="SUPFAM" id="SSF53335">
    <property type="entry name" value="S-adenosyl-L-methionine-dependent methyltransferases"/>
    <property type="match status" value="1"/>
</dbReference>
<comment type="caution">
    <text evidence="2">The sequence shown here is derived from an EMBL/GenBank/DDBJ whole genome shotgun (WGS) entry which is preliminary data.</text>
</comment>
<proteinExistence type="predicted"/>
<dbReference type="InterPro" id="IPR000780">
    <property type="entry name" value="CheR_MeTrfase"/>
</dbReference>
<reference evidence="2" key="1">
    <citation type="journal article" date="2014" name="Front. Microbiol.">
        <title>High frequency of phylogenetically diverse reductive dehalogenase-homologous genes in deep subseafloor sedimentary metagenomes.</title>
        <authorList>
            <person name="Kawai M."/>
            <person name="Futagami T."/>
            <person name="Toyoda A."/>
            <person name="Takaki Y."/>
            <person name="Nishi S."/>
            <person name="Hori S."/>
            <person name="Arai W."/>
            <person name="Tsubouchi T."/>
            <person name="Morono Y."/>
            <person name="Uchiyama I."/>
            <person name="Ito T."/>
            <person name="Fujiyama A."/>
            <person name="Inagaki F."/>
            <person name="Takami H."/>
        </authorList>
    </citation>
    <scope>NUCLEOTIDE SEQUENCE</scope>
    <source>
        <strain evidence="2">Expedition CK06-06</strain>
    </source>
</reference>
<dbReference type="Gene3D" id="3.40.50.150">
    <property type="entry name" value="Vaccinia Virus protein VP39"/>
    <property type="match status" value="1"/>
</dbReference>
<evidence type="ECO:0000313" key="2">
    <source>
        <dbReference type="EMBL" id="GAG91645.1"/>
    </source>
</evidence>
<dbReference type="InterPro" id="IPR029063">
    <property type="entry name" value="SAM-dependent_MTases_sf"/>
</dbReference>
<sequence length="247" mass="29042">KCLGFKRKDILTNLKPKSKKSFEGKSKVPLKIKENSTNRSSYRKLMTLKSKNALEFSEKTSLYRKINGNSRSKENIKIWSCPCASGEEPYSIAIILDNLKKQIPEFPLFKIIASDIDRGAIEKANIGLYNENVMQEISKFNEENYFTKVESRFGYKYLISEDVKKYIEFIEEDITKRHKKTKKYDIIFCRYLLIYISRKERNNFLDIIEKQLNRGGLLILGKTETLFNSYNTLKLIDSRNHIYLKNN</sequence>
<dbReference type="PANTHER" id="PTHR24422:SF10">
    <property type="entry name" value="CHEMOTAXIS PROTEIN METHYLTRANSFERASE 2"/>
    <property type="match status" value="1"/>
</dbReference>
<dbReference type="InterPro" id="IPR022642">
    <property type="entry name" value="CheR_C"/>
</dbReference>
<dbReference type="SMART" id="SM00138">
    <property type="entry name" value="MeTrc"/>
    <property type="match status" value="1"/>
</dbReference>
<dbReference type="PROSITE" id="PS50123">
    <property type="entry name" value="CHER"/>
    <property type="match status" value="1"/>
</dbReference>
<accession>X1B971</accession>
<dbReference type="EMBL" id="BART01024661">
    <property type="protein sequence ID" value="GAG91645.1"/>
    <property type="molecule type" value="Genomic_DNA"/>
</dbReference>
<evidence type="ECO:0000259" key="1">
    <source>
        <dbReference type="PROSITE" id="PS50123"/>
    </source>
</evidence>
<dbReference type="PANTHER" id="PTHR24422">
    <property type="entry name" value="CHEMOTAXIS PROTEIN METHYLTRANSFERASE"/>
    <property type="match status" value="1"/>
</dbReference>
<name>X1B971_9ZZZZ</name>